<feature type="transmembrane region" description="Helical" evidence="7">
    <location>
        <begin position="110"/>
        <end position="128"/>
    </location>
</feature>
<organism evidence="8 9">
    <name type="scientific">Kalanchoe fedtschenkoi</name>
    <name type="common">Lavender scallops</name>
    <name type="synonym">South American air plant</name>
    <dbReference type="NCBI Taxonomy" id="63787"/>
    <lineage>
        <taxon>Eukaryota</taxon>
        <taxon>Viridiplantae</taxon>
        <taxon>Streptophyta</taxon>
        <taxon>Embryophyta</taxon>
        <taxon>Tracheophyta</taxon>
        <taxon>Spermatophyta</taxon>
        <taxon>Magnoliopsida</taxon>
        <taxon>eudicotyledons</taxon>
        <taxon>Gunneridae</taxon>
        <taxon>Pentapetalae</taxon>
        <taxon>Saxifragales</taxon>
        <taxon>Crassulaceae</taxon>
        <taxon>Kalanchoe</taxon>
    </lineage>
</organism>
<evidence type="ECO:0000256" key="7">
    <source>
        <dbReference type="SAM" id="Phobius"/>
    </source>
</evidence>
<dbReference type="EnsemblPlants" id="Kaladp0095s0268.1.v1.1">
    <property type="protein sequence ID" value="Kaladp0095s0268.1.v1.1"/>
    <property type="gene ID" value="Kaladp0095s0268.v1.1"/>
</dbReference>
<dbReference type="Gramene" id="Kaladp0095s0268.1.v1.1">
    <property type="protein sequence ID" value="Kaladp0095s0268.1.v1.1"/>
    <property type="gene ID" value="Kaladp0095s0268.v1.1"/>
</dbReference>
<feature type="transmembrane region" description="Helical" evidence="7">
    <location>
        <begin position="60"/>
        <end position="79"/>
    </location>
</feature>
<dbReference type="AlphaFoldDB" id="A0A7N1A6A9"/>
<dbReference type="Proteomes" id="UP000594263">
    <property type="component" value="Unplaced"/>
</dbReference>
<keyword evidence="6" id="KW-0325">Glycoprotein</keyword>
<evidence type="ECO:0000256" key="3">
    <source>
        <dbReference type="ARBA" id="ARBA00022692"/>
    </source>
</evidence>
<dbReference type="PANTHER" id="PTHR13624:SF6">
    <property type="entry name" value="EMEI"/>
    <property type="match status" value="1"/>
</dbReference>
<dbReference type="OMA" id="HYLCVAV"/>
<evidence type="ECO:0000256" key="2">
    <source>
        <dbReference type="ARBA" id="ARBA00009706"/>
    </source>
</evidence>
<keyword evidence="4 7" id="KW-1133">Transmembrane helix</keyword>
<comment type="similarity">
    <text evidence="2">Belongs to the TMEM161 family.</text>
</comment>
<evidence type="ECO:0000256" key="6">
    <source>
        <dbReference type="ARBA" id="ARBA00023180"/>
    </source>
</evidence>
<reference evidence="8" key="1">
    <citation type="submission" date="2021-01" db="UniProtKB">
        <authorList>
            <consortium name="EnsemblPlants"/>
        </authorList>
    </citation>
    <scope>IDENTIFICATION</scope>
</reference>
<protein>
    <submittedName>
        <fullName evidence="8">Uncharacterized protein</fullName>
    </submittedName>
</protein>
<sequence>MALLEGFASLVRTSVEKSASRRSEKQLSVISALLGFVLAALICFEILPNVFPFRFRGVDAAGKLCLSLSMGCFAGLLFVPAVRASRSFWLGTDQLRWNLSTISCSFVPRLLLYANYLLLVLASSLWITPFATLLTNNRVQTVAPDASELAGSVGLSPSDFENLRIRCLLASGIMQLVVVRPNLQMFLNEAVLCWYQRLHSSKVPDLEFSRAKVFLHNHYLCVAVLQFFAPPGLVLLLLSLSGIDGRWPS</sequence>
<evidence type="ECO:0000313" key="8">
    <source>
        <dbReference type="EnsemblPlants" id="Kaladp0095s0268.1.v1.1"/>
    </source>
</evidence>
<name>A0A7N1A6A9_KALFE</name>
<evidence type="ECO:0000256" key="5">
    <source>
        <dbReference type="ARBA" id="ARBA00023136"/>
    </source>
</evidence>
<dbReference type="Pfam" id="PF10268">
    <property type="entry name" value="Tmemb_161AB"/>
    <property type="match status" value="1"/>
</dbReference>
<accession>A0A7N1A6A9</accession>
<comment type="subcellular location">
    <subcellularLocation>
        <location evidence="1">Membrane</location>
        <topology evidence="1">Multi-pass membrane protein</topology>
    </subcellularLocation>
</comment>
<evidence type="ECO:0000256" key="1">
    <source>
        <dbReference type="ARBA" id="ARBA00004141"/>
    </source>
</evidence>
<dbReference type="PANTHER" id="PTHR13624">
    <property type="entry name" value="RE42071P"/>
    <property type="match status" value="1"/>
</dbReference>
<keyword evidence="5 7" id="KW-0472">Membrane</keyword>
<dbReference type="GO" id="GO:0016020">
    <property type="term" value="C:membrane"/>
    <property type="evidence" value="ECO:0007669"/>
    <property type="project" value="UniProtKB-SubCell"/>
</dbReference>
<proteinExistence type="inferred from homology"/>
<dbReference type="InterPro" id="IPR019395">
    <property type="entry name" value="Transmembrane_161A/B"/>
</dbReference>
<keyword evidence="9" id="KW-1185">Reference proteome</keyword>
<evidence type="ECO:0000256" key="4">
    <source>
        <dbReference type="ARBA" id="ARBA00022989"/>
    </source>
</evidence>
<feature type="transmembrane region" description="Helical" evidence="7">
    <location>
        <begin position="27"/>
        <end position="48"/>
    </location>
</feature>
<evidence type="ECO:0000313" key="9">
    <source>
        <dbReference type="Proteomes" id="UP000594263"/>
    </source>
</evidence>
<feature type="transmembrane region" description="Helical" evidence="7">
    <location>
        <begin position="219"/>
        <end position="243"/>
    </location>
</feature>
<keyword evidence="3 7" id="KW-0812">Transmembrane</keyword>